<evidence type="ECO:0000313" key="3">
    <source>
        <dbReference type="EMBL" id="JAT23063.1"/>
    </source>
</evidence>
<feature type="non-terminal residue" evidence="3">
    <location>
        <position position="1"/>
    </location>
</feature>
<keyword evidence="2" id="KW-0812">Transmembrane</keyword>
<feature type="region of interest" description="Disordered" evidence="1">
    <location>
        <begin position="335"/>
        <end position="393"/>
    </location>
</feature>
<organism evidence="3">
    <name type="scientific">Graphocephala atropunctata</name>
    <dbReference type="NCBI Taxonomy" id="36148"/>
    <lineage>
        <taxon>Eukaryota</taxon>
        <taxon>Metazoa</taxon>
        <taxon>Ecdysozoa</taxon>
        <taxon>Arthropoda</taxon>
        <taxon>Hexapoda</taxon>
        <taxon>Insecta</taxon>
        <taxon>Pterygota</taxon>
        <taxon>Neoptera</taxon>
        <taxon>Paraneoptera</taxon>
        <taxon>Hemiptera</taxon>
        <taxon>Auchenorrhyncha</taxon>
        <taxon>Membracoidea</taxon>
        <taxon>Cicadellidae</taxon>
        <taxon>Cicadellinae</taxon>
        <taxon>Cicadellini</taxon>
        <taxon>Graphocephala</taxon>
    </lineage>
</organism>
<gene>
    <name evidence="3" type="ORF">g.36429</name>
</gene>
<feature type="compositionally biased region" description="Acidic residues" evidence="1">
    <location>
        <begin position="206"/>
        <end position="221"/>
    </location>
</feature>
<dbReference type="AlphaFoldDB" id="A0A1B6LH72"/>
<sequence>DSSPSMSYRQSKDMEGELSRQSIYSKDHDPDASQSSTTWIKLDLPVETALEKHSPNINDNGKASTLNISGNYSDDVEGFYSCWLHYPLPLQPGFNIITYGLLTAGAIKEGDPWLQDLINFCFYMLLILVSLMVAWLILEMVVDIKNKSGFYRCRKLTGDEARDVLLSILFSDKGIEILGDEIACHQAMDRFEKHLAAEERALEALSDTEEGTSAEEAETSETEAASEVTKVTEEECSEELSEDQVFEDASDIEYHEVKINTNKNKTPKKGSPNVHANSPKVKEVKKLSFGRDSVPSKPVAASRVTKVAEEECSEELSEDQVFEDASDIEYHEVKINTNKNKTPKKGSPNVHANSPKVKEVKKLSFGRDSVPSKPVAASRVTNITEKENSEEISDDLVFEDASDKEFHEVKINTNKNKTPKKGSPNVHANSPKNKVVKELSFGRQSVPLNKQSAVTPQKNRTDITPVKHYSISVMSEDHLSPFMNCREHLRRGKLKEKDLRKEDLFVNNTASLAELQESEGESLDEPLKGGPKAGDNLIKVSRDWRKREMRTQTSPLNIGLIQNTPAYRNIESGLKFLPEKFKDLGKYEVINKNTKYK</sequence>
<evidence type="ECO:0000256" key="1">
    <source>
        <dbReference type="SAM" id="MobiDB-lite"/>
    </source>
</evidence>
<proteinExistence type="predicted"/>
<feature type="region of interest" description="Disordered" evidence="1">
    <location>
        <begin position="203"/>
        <end position="248"/>
    </location>
</feature>
<dbReference type="EMBL" id="GEBQ01016914">
    <property type="protein sequence ID" value="JAT23063.1"/>
    <property type="molecule type" value="Transcribed_RNA"/>
</dbReference>
<protein>
    <submittedName>
        <fullName evidence="3">Uncharacterized protein</fullName>
    </submittedName>
</protein>
<reference evidence="3" key="1">
    <citation type="submission" date="2015-11" db="EMBL/GenBank/DDBJ databases">
        <title>De novo transcriptome assembly of four potential Pierce s Disease insect vectors from Arizona vineyards.</title>
        <authorList>
            <person name="Tassone E.E."/>
        </authorList>
    </citation>
    <scope>NUCLEOTIDE SEQUENCE</scope>
</reference>
<feature type="region of interest" description="Disordered" evidence="1">
    <location>
        <begin position="515"/>
        <end position="536"/>
    </location>
</feature>
<keyword evidence="2" id="KW-1133">Transmembrane helix</keyword>
<feature type="transmembrane region" description="Helical" evidence="2">
    <location>
        <begin position="117"/>
        <end position="138"/>
    </location>
</feature>
<evidence type="ECO:0000256" key="2">
    <source>
        <dbReference type="SAM" id="Phobius"/>
    </source>
</evidence>
<feature type="region of interest" description="Disordered" evidence="1">
    <location>
        <begin position="411"/>
        <end position="432"/>
    </location>
</feature>
<feature type="region of interest" description="Disordered" evidence="1">
    <location>
        <begin position="1"/>
        <end position="35"/>
    </location>
</feature>
<name>A0A1B6LH72_9HEMI</name>
<feature type="compositionally biased region" description="Acidic residues" evidence="1">
    <location>
        <begin position="234"/>
        <end position="248"/>
    </location>
</feature>
<keyword evidence="2" id="KW-0472">Membrane</keyword>
<accession>A0A1B6LH72</accession>